<name>A0ABS8A399_9FLAO</name>
<evidence type="ECO:0000313" key="1">
    <source>
        <dbReference type="EMBL" id="MCA6068322.1"/>
    </source>
</evidence>
<dbReference type="EMBL" id="JAERSE020000004">
    <property type="protein sequence ID" value="MCA6068322.1"/>
    <property type="molecule type" value="Genomic_DNA"/>
</dbReference>
<sequence>MVKPIKTEKQYEEYIERIYVLLQKNIKADSKESNELEMLSILVKKYEEKYYPIEKPKSL</sequence>
<dbReference type="RefSeq" id="WP_053077116.1">
    <property type="nucleotide sequence ID" value="NZ_JAERSE020000004.1"/>
</dbReference>
<protein>
    <submittedName>
        <fullName evidence="1">XRE family transcriptional regulator</fullName>
    </submittedName>
</protein>
<proteinExistence type="predicted"/>
<accession>A0ABS8A399</accession>
<keyword evidence="2" id="KW-1185">Reference proteome</keyword>
<reference evidence="1 2" key="1">
    <citation type="submission" date="2021-09" db="EMBL/GenBank/DDBJ databases">
        <title>Genome sequencing and assembly of Chryseobacterium sp. RG1.</title>
        <authorList>
            <person name="Chhetri G."/>
        </authorList>
    </citation>
    <scope>NUCLEOTIDE SEQUENCE [LARGE SCALE GENOMIC DNA]</scope>
    <source>
        <strain evidence="1 2">RG1</strain>
    </source>
</reference>
<comment type="caution">
    <text evidence="1">The sequence shown here is derived from an EMBL/GenBank/DDBJ whole genome shotgun (WGS) entry which is preliminary data.</text>
</comment>
<organism evidence="1 2">
    <name type="scientific">Chryseobacterium tagetis</name>
    <dbReference type="NCBI Taxonomy" id="2801334"/>
    <lineage>
        <taxon>Bacteria</taxon>
        <taxon>Pseudomonadati</taxon>
        <taxon>Bacteroidota</taxon>
        <taxon>Flavobacteriia</taxon>
        <taxon>Flavobacteriales</taxon>
        <taxon>Weeksellaceae</taxon>
        <taxon>Chryseobacterium group</taxon>
        <taxon>Chryseobacterium</taxon>
    </lineage>
</organism>
<gene>
    <name evidence="1" type="ORF">JI747_014110</name>
</gene>
<evidence type="ECO:0000313" key="2">
    <source>
        <dbReference type="Proteomes" id="UP000618240"/>
    </source>
</evidence>
<dbReference type="Proteomes" id="UP000618240">
    <property type="component" value="Unassembled WGS sequence"/>
</dbReference>